<name>A0A8J3IMI6_9CHLR</name>
<dbReference type="EMBL" id="BNJK01000001">
    <property type="protein sequence ID" value="GHO95150.1"/>
    <property type="molecule type" value="Genomic_DNA"/>
</dbReference>
<reference evidence="2" key="1">
    <citation type="submission" date="2020-10" db="EMBL/GenBank/DDBJ databases">
        <title>Taxonomic study of unclassified bacteria belonging to the class Ktedonobacteria.</title>
        <authorList>
            <person name="Yabe S."/>
            <person name="Wang C.M."/>
            <person name="Zheng Y."/>
            <person name="Sakai Y."/>
            <person name="Cavaletti L."/>
            <person name="Monciardini P."/>
            <person name="Donadio S."/>
        </authorList>
    </citation>
    <scope>NUCLEOTIDE SEQUENCE</scope>
    <source>
        <strain evidence="2">ID150040</strain>
    </source>
</reference>
<sequence>MAQVELRYTELATPSEFDGIRTQIAKELSIPKKAVKKIVKEFRDRQHIPSWWEVQTYKGSSEELEKIKALYEPFLPVPPVGVHKQLAEQLNFKPGEVYQAIKTIRQEMNLPQYNDPVLHEEELALIREAREQQKAEAAASESPDQSTEEQTPIEAAASVVVEQATVSTAPFAENSSERAE</sequence>
<proteinExistence type="predicted"/>
<evidence type="ECO:0000256" key="1">
    <source>
        <dbReference type="SAM" id="MobiDB-lite"/>
    </source>
</evidence>
<feature type="region of interest" description="Disordered" evidence="1">
    <location>
        <begin position="129"/>
        <end position="159"/>
    </location>
</feature>
<dbReference type="AlphaFoldDB" id="A0A8J3IMI6"/>
<gene>
    <name evidence="2" type="ORF">KSF_051980</name>
</gene>
<comment type="caution">
    <text evidence="2">The sequence shown here is derived from an EMBL/GenBank/DDBJ whole genome shotgun (WGS) entry which is preliminary data.</text>
</comment>
<evidence type="ECO:0000313" key="3">
    <source>
        <dbReference type="Proteomes" id="UP000597444"/>
    </source>
</evidence>
<organism evidence="2 3">
    <name type="scientific">Reticulibacter mediterranei</name>
    <dbReference type="NCBI Taxonomy" id="2778369"/>
    <lineage>
        <taxon>Bacteria</taxon>
        <taxon>Bacillati</taxon>
        <taxon>Chloroflexota</taxon>
        <taxon>Ktedonobacteria</taxon>
        <taxon>Ktedonobacterales</taxon>
        <taxon>Reticulibacteraceae</taxon>
        <taxon>Reticulibacter</taxon>
    </lineage>
</organism>
<evidence type="ECO:0000313" key="2">
    <source>
        <dbReference type="EMBL" id="GHO95150.1"/>
    </source>
</evidence>
<dbReference type="Proteomes" id="UP000597444">
    <property type="component" value="Unassembled WGS sequence"/>
</dbReference>
<protein>
    <submittedName>
        <fullName evidence="2">Uncharacterized protein</fullName>
    </submittedName>
</protein>
<keyword evidence="3" id="KW-1185">Reference proteome</keyword>
<accession>A0A8J3IMI6</accession>